<evidence type="ECO:0000256" key="3">
    <source>
        <dbReference type="ARBA" id="ARBA00023125"/>
    </source>
</evidence>
<keyword evidence="7" id="KW-0540">Nuclease</keyword>
<accession>A0AAV4YTK8</accession>
<dbReference type="CDD" id="cd17246">
    <property type="entry name" value="RMtype1_S_SonII-TRD2-CR2_like"/>
    <property type="match status" value="1"/>
</dbReference>
<comment type="caution">
    <text evidence="6">The sequence shown here is derived from an EMBL/GenBank/DDBJ whole genome shotgun (WGS) entry which is preliminary data.</text>
</comment>
<dbReference type="InterPro" id="IPR000055">
    <property type="entry name" value="Restrct_endonuc_typeI_TRD"/>
</dbReference>
<keyword evidence="7" id="KW-0378">Hydrolase</keyword>
<comment type="similarity">
    <text evidence="1">Belongs to the type-I restriction system S methylase family.</text>
</comment>
<dbReference type="Gene3D" id="1.10.287.1120">
    <property type="entry name" value="Bipartite methylase S protein"/>
    <property type="match status" value="2"/>
</dbReference>
<dbReference type="PANTHER" id="PTHR30408:SF12">
    <property type="entry name" value="TYPE I RESTRICTION ENZYME MJAVIII SPECIFICITY SUBUNIT"/>
    <property type="match status" value="1"/>
</dbReference>
<keyword evidence="3" id="KW-0238">DNA-binding</keyword>
<dbReference type="EMBL" id="JAYGOJ010000112">
    <property type="protein sequence ID" value="MEA9437509.1"/>
    <property type="molecule type" value="Genomic_DNA"/>
</dbReference>
<dbReference type="Gene3D" id="3.90.220.20">
    <property type="entry name" value="DNA methylase specificity domains"/>
    <property type="match status" value="2"/>
</dbReference>
<protein>
    <submittedName>
        <fullName evidence="7">Restriction endonuclease subunit S</fullName>
        <ecNumber evidence="7">3.1.21.-</ecNumber>
    </submittedName>
</protein>
<dbReference type="Proteomes" id="UP000886939">
    <property type="component" value="Unassembled WGS sequence"/>
</dbReference>
<dbReference type="Pfam" id="PF01420">
    <property type="entry name" value="Methylase_S"/>
    <property type="match status" value="2"/>
</dbReference>
<keyword evidence="2" id="KW-0680">Restriction system</keyword>
<feature type="coiled-coil region" evidence="4">
    <location>
        <begin position="372"/>
        <end position="399"/>
    </location>
</feature>
<proteinExistence type="inferred from homology"/>
<reference evidence="6" key="1">
    <citation type="submission" date="2021-07" db="EMBL/GenBank/DDBJ databases">
        <title>Draft genome sequence of carbapenem-resistant Aeromonas spp. in Japan.</title>
        <authorList>
            <person name="Maehana S."/>
            <person name="Suzuki M."/>
            <person name="Kitasato H."/>
        </authorList>
    </citation>
    <scope>NUCLEOTIDE SEQUENCE</scope>
    <source>
        <strain evidence="6">KAM343</strain>
    </source>
</reference>
<dbReference type="PANTHER" id="PTHR30408">
    <property type="entry name" value="TYPE-1 RESTRICTION ENZYME ECOKI SPECIFICITY PROTEIN"/>
    <property type="match status" value="1"/>
</dbReference>
<gene>
    <name evidence="6" type="ORF">KAM343_41810</name>
    <name evidence="7" type="ORF">VCX44_17285</name>
</gene>
<keyword evidence="9" id="KW-1185">Reference proteome</keyword>
<dbReference type="GO" id="GO:0009307">
    <property type="term" value="P:DNA restriction-modification system"/>
    <property type="evidence" value="ECO:0007669"/>
    <property type="project" value="UniProtKB-KW"/>
</dbReference>
<dbReference type="AlphaFoldDB" id="A0AAV4YTK8"/>
<evidence type="ECO:0000313" key="7">
    <source>
        <dbReference type="EMBL" id="MEA9437509.1"/>
    </source>
</evidence>
<keyword evidence="4" id="KW-0175">Coiled coil</keyword>
<feature type="domain" description="Type I restriction modification DNA specificity" evidence="5">
    <location>
        <begin position="13"/>
        <end position="156"/>
    </location>
</feature>
<dbReference type="GO" id="GO:0003677">
    <property type="term" value="F:DNA binding"/>
    <property type="evidence" value="ECO:0007669"/>
    <property type="project" value="UniProtKB-KW"/>
</dbReference>
<evidence type="ECO:0000256" key="4">
    <source>
        <dbReference type="SAM" id="Coils"/>
    </source>
</evidence>
<dbReference type="GO" id="GO:0016787">
    <property type="term" value="F:hydrolase activity"/>
    <property type="evidence" value="ECO:0007669"/>
    <property type="project" value="UniProtKB-KW"/>
</dbReference>
<organism evidence="6 8">
    <name type="scientific">Aeromonas caviae</name>
    <name type="common">Aeromonas punctata</name>
    <dbReference type="NCBI Taxonomy" id="648"/>
    <lineage>
        <taxon>Bacteria</taxon>
        <taxon>Pseudomonadati</taxon>
        <taxon>Pseudomonadota</taxon>
        <taxon>Gammaproteobacteria</taxon>
        <taxon>Aeromonadales</taxon>
        <taxon>Aeromonadaceae</taxon>
        <taxon>Aeromonas</taxon>
    </lineage>
</organism>
<evidence type="ECO:0000313" key="9">
    <source>
        <dbReference type="Proteomes" id="UP001304847"/>
    </source>
</evidence>
<name>A0AAV4YTK8_AERCA</name>
<dbReference type="CDD" id="cd17267">
    <property type="entry name" value="RMtype1_S_EcoAO83I-TRD1-CR1_like"/>
    <property type="match status" value="1"/>
</dbReference>
<dbReference type="Proteomes" id="UP001304847">
    <property type="component" value="Unassembled WGS sequence"/>
</dbReference>
<evidence type="ECO:0000259" key="5">
    <source>
        <dbReference type="Pfam" id="PF01420"/>
    </source>
</evidence>
<dbReference type="RefSeq" id="WP_223917342.1">
    <property type="nucleotide sequence ID" value="NZ_BPNG01000164.1"/>
</dbReference>
<evidence type="ECO:0000256" key="1">
    <source>
        <dbReference type="ARBA" id="ARBA00010923"/>
    </source>
</evidence>
<dbReference type="GO" id="GO:0004519">
    <property type="term" value="F:endonuclease activity"/>
    <property type="evidence" value="ECO:0007669"/>
    <property type="project" value="UniProtKB-KW"/>
</dbReference>
<keyword evidence="7" id="KW-0255">Endonuclease</keyword>
<dbReference type="InterPro" id="IPR052021">
    <property type="entry name" value="Type-I_RS_S_subunit"/>
</dbReference>
<sequence length="413" mass="45113">MNVSKKTNHDLNGWGQCELGDVIAFQRGFDLPQRLRVDGDIPIVSSSGVSGRHNTAMVAPPGIVTGRYGTIGEIFYIDRPFWPLNTTLYVRHFNGMTPEYAYHFLRTIDFNSHSGKSGVPGVNRNDVHKEIISFPRSIQEQTAIANVLSDSDALIAGLVQLIAKKQAIKTATMQQLLTGRTRLPQFALRTDGTPKGYKSSELGQIPEDWEVLAIDDCATKVGSGKTPNGGASVYIDSGRPFVRSQNIGWGKLILDDVAYISDDIHNTFSGTEIKEGDVLLNITGASIGRCAITEADIIGGNVNQHVCIIRLNTVLLNARLLVELINSRNGQKQIDSYQAGGNREGLNFLQVRQLKFAVSNSSVEQTAIAAILSDMDSELTALEQKLAKARALKQGMMQQLLTGRIRLPLPQEA</sequence>
<evidence type="ECO:0000313" key="6">
    <source>
        <dbReference type="EMBL" id="GJA43385.1"/>
    </source>
</evidence>
<evidence type="ECO:0000313" key="8">
    <source>
        <dbReference type="Proteomes" id="UP000886939"/>
    </source>
</evidence>
<dbReference type="EMBL" id="BPNI01000162">
    <property type="protein sequence ID" value="GJA43385.1"/>
    <property type="molecule type" value="Genomic_DNA"/>
</dbReference>
<dbReference type="EC" id="3.1.21.-" evidence="7"/>
<feature type="domain" description="Type I restriction modification DNA specificity" evidence="5">
    <location>
        <begin position="206"/>
        <end position="386"/>
    </location>
</feature>
<reference evidence="7 9" key="2">
    <citation type="submission" date="2023-12" db="EMBL/GenBank/DDBJ databases">
        <title>Characterization of antibiotic resistance in Aeromonas spp. in hospital effluent.</title>
        <authorList>
            <person name="Negoseki B.R.S."/>
            <person name="Krul D."/>
            <person name="Siqueira A.C."/>
            <person name="Almeida M."/>
            <person name="Mesa D."/>
            <person name="Conte D."/>
            <person name="Dalla-Costa L.M."/>
        </authorList>
    </citation>
    <scope>NUCLEOTIDE SEQUENCE [LARGE SCALE GENOMIC DNA]</scope>
    <source>
        <strain evidence="7 9">36v</strain>
    </source>
</reference>
<evidence type="ECO:0000256" key="2">
    <source>
        <dbReference type="ARBA" id="ARBA00022747"/>
    </source>
</evidence>
<dbReference type="SUPFAM" id="SSF116734">
    <property type="entry name" value="DNA methylase specificity domain"/>
    <property type="match status" value="2"/>
</dbReference>
<dbReference type="InterPro" id="IPR044946">
    <property type="entry name" value="Restrct_endonuc_typeI_TRD_sf"/>
</dbReference>